<evidence type="ECO:0000313" key="4">
    <source>
        <dbReference type="Proteomes" id="UP000605970"/>
    </source>
</evidence>
<organism evidence="3 4">
    <name type="scientific">Meloidogyne graminicola</name>
    <dbReference type="NCBI Taxonomy" id="189291"/>
    <lineage>
        <taxon>Eukaryota</taxon>
        <taxon>Metazoa</taxon>
        <taxon>Ecdysozoa</taxon>
        <taxon>Nematoda</taxon>
        <taxon>Chromadorea</taxon>
        <taxon>Rhabditida</taxon>
        <taxon>Tylenchina</taxon>
        <taxon>Tylenchomorpha</taxon>
        <taxon>Tylenchoidea</taxon>
        <taxon>Meloidogynidae</taxon>
        <taxon>Meloidogyninae</taxon>
        <taxon>Meloidogyne</taxon>
    </lineage>
</organism>
<feature type="region of interest" description="Disordered" evidence="2">
    <location>
        <begin position="392"/>
        <end position="416"/>
    </location>
</feature>
<proteinExistence type="predicted"/>
<feature type="compositionally biased region" description="Polar residues" evidence="2">
    <location>
        <begin position="31"/>
        <end position="50"/>
    </location>
</feature>
<protein>
    <submittedName>
        <fullName evidence="3">CUT domain-containing protein</fullName>
    </submittedName>
</protein>
<evidence type="ECO:0000256" key="2">
    <source>
        <dbReference type="SAM" id="MobiDB-lite"/>
    </source>
</evidence>
<evidence type="ECO:0000256" key="1">
    <source>
        <dbReference type="SAM" id="Coils"/>
    </source>
</evidence>
<feature type="coiled-coil region" evidence="1">
    <location>
        <begin position="73"/>
        <end position="132"/>
    </location>
</feature>
<evidence type="ECO:0000313" key="3">
    <source>
        <dbReference type="EMBL" id="KAF7637093.1"/>
    </source>
</evidence>
<feature type="compositionally biased region" description="Polar residues" evidence="2">
    <location>
        <begin position="1"/>
        <end position="24"/>
    </location>
</feature>
<dbReference type="AlphaFoldDB" id="A0A8S9ZVB9"/>
<feature type="region of interest" description="Disordered" evidence="2">
    <location>
        <begin position="1"/>
        <end position="50"/>
    </location>
</feature>
<dbReference type="EMBL" id="JABEBT010000023">
    <property type="protein sequence ID" value="KAF7637093.1"/>
    <property type="molecule type" value="Genomic_DNA"/>
</dbReference>
<dbReference type="OrthoDB" id="5906493at2759"/>
<keyword evidence="4" id="KW-1185">Reference proteome</keyword>
<accession>A0A8S9ZVB9</accession>
<gene>
    <name evidence="3" type="ORF">Mgra_00003482</name>
</gene>
<name>A0A8S9ZVB9_9BILA</name>
<comment type="caution">
    <text evidence="3">The sequence shown here is derived from an EMBL/GenBank/DDBJ whole genome shotgun (WGS) entry which is preliminary data.</text>
</comment>
<feature type="coiled-coil region" evidence="1">
    <location>
        <begin position="308"/>
        <end position="346"/>
    </location>
</feature>
<dbReference type="Proteomes" id="UP000605970">
    <property type="component" value="Unassembled WGS sequence"/>
</dbReference>
<keyword evidence="1" id="KW-0175">Coiled coil</keyword>
<feature type="compositionally biased region" description="Basic residues" evidence="2">
    <location>
        <begin position="398"/>
        <end position="410"/>
    </location>
</feature>
<sequence>MVKTTESTTLLENNSSPNCLSQASDYDGNGFKNNQIKTQNGGTTSSELQTTSTNDYSTIVVPPSSSTTGHLTVEKYILQLQQKDERINTLKEENKRLRSTLISKTSEFQNRVDELVAELERQDEIVKKLRNDLAICRRTVSNPSTQITLKEPLSKKFSSLSASSSFSLQDSSSFPSNRTTNNSFKDIIEGNSDDICAKLQNFCERNNLGNIQQLQQQQQLPLETRKRRATKSAVSTPIKKQPCLEPLNIYQNANNNNDVDQENQLQQQQNLIPFTEQLCKLIAENPTTLLPAAALIFVSASITQPPPIEEKVQEKVQEEEEENIIEEEEQENYKNIKEENETFDQQQQQQTCSVDAETADNFLSFLMESTNGGANNSSTTVPTPCFTSTSSFCDNSQKKQKNNRRNKLRRNSTNNNQIIETPLQKQQNLDFEEVMQRVIGEAMNGTVNNSDNVVIEKQQNVLDQNKHKITTTTNICFFPYTSRNNNNNFAC</sequence>
<reference evidence="3" key="1">
    <citation type="journal article" date="2020" name="Ecol. Evol.">
        <title>Genome structure and content of the rice root-knot nematode (Meloidogyne graminicola).</title>
        <authorList>
            <person name="Phan N.T."/>
            <person name="Danchin E.G.J."/>
            <person name="Klopp C."/>
            <person name="Perfus-Barbeoch L."/>
            <person name="Kozlowski D.K."/>
            <person name="Koutsovoulos G.D."/>
            <person name="Lopez-Roques C."/>
            <person name="Bouchez O."/>
            <person name="Zahm M."/>
            <person name="Besnard G."/>
            <person name="Bellafiore S."/>
        </authorList>
    </citation>
    <scope>NUCLEOTIDE SEQUENCE</scope>
    <source>
        <strain evidence="3">VN-18</strain>
    </source>
</reference>